<evidence type="ECO:0000313" key="2">
    <source>
        <dbReference type="Proteomes" id="UP000230423"/>
    </source>
</evidence>
<dbReference type="GO" id="GO:1900025">
    <property type="term" value="P:negative regulation of substrate adhesion-dependent cell spreading"/>
    <property type="evidence" value="ECO:0007669"/>
    <property type="project" value="TreeGrafter"/>
</dbReference>
<dbReference type="AlphaFoldDB" id="A0A2G9U864"/>
<dbReference type="PANTHER" id="PTHR32055">
    <property type="entry name" value="INTEGRIN BETA-1-BINDING PROTEIN 1"/>
    <property type="match status" value="1"/>
</dbReference>
<dbReference type="GO" id="GO:0030027">
    <property type="term" value="C:lamellipodium"/>
    <property type="evidence" value="ECO:0007669"/>
    <property type="project" value="TreeGrafter"/>
</dbReference>
<sequence length="162" mass="18625">MDFSLSVCFLGYTKVRFFERNITKNNTSLESYRSNEENVIDQIETAQLDGLLPMDGNGLNKVSIRISKYGARIVTESNSETIDRIPLVNIVLSLAYDDGFGRYNIALVVKARQCEPEYKCYILQCSSMREADEFLRKTHQLFDSVIDTIDQREADQCEWVDV</sequence>
<reference evidence="1 2" key="1">
    <citation type="submission" date="2015-09" db="EMBL/GenBank/DDBJ databases">
        <title>Draft genome of the parasitic nematode Teladorsagia circumcincta isolate WARC Sus (inbred).</title>
        <authorList>
            <person name="Mitreva M."/>
        </authorList>
    </citation>
    <scope>NUCLEOTIDE SEQUENCE [LARGE SCALE GENOMIC DNA]</scope>
    <source>
        <strain evidence="1 2">S</strain>
    </source>
</reference>
<dbReference type="GO" id="GO:0005856">
    <property type="term" value="C:cytoskeleton"/>
    <property type="evidence" value="ECO:0007669"/>
    <property type="project" value="TreeGrafter"/>
</dbReference>
<dbReference type="GO" id="GO:0051895">
    <property type="term" value="P:negative regulation of focal adhesion assembly"/>
    <property type="evidence" value="ECO:0007669"/>
    <property type="project" value="TreeGrafter"/>
</dbReference>
<dbReference type="GO" id="GO:0001726">
    <property type="term" value="C:ruffle"/>
    <property type="evidence" value="ECO:0007669"/>
    <property type="project" value="TreeGrafter"/>
</dbReference>
<dbReference type="InterPro" id="IPR019517">
    <property type="entry name" value="Integrin-bd_ICAP-1"/>
</dbReference>
<gene>
    <name evidence="1" type="ORF">TELCIR_11907</name>
</gene>
<dbReference type="OrthoDB" id="10060702at2759"/>
<keyword evidence="2" id="KW-1185">Reference proteome</keyword>
<proteinExistence type="predicted"/>
<dbReference type="Gene3D" id="6.20.360.10">
    <property type="match status" value="1"/>
</dbReference>
<accession>A0A2G9U864</accession>
<dbReference type="PANTHER" id="PTHR32055:SF1">
    <property type="entry name" value="INTEGRIN BETA-1-BINDING PROTEIN 1"/>
    <property type="match status" value="1"/>
</dbReference>
<dbReference type="Pfam" id="PF10480">
    <property type="entry name" value="ICAP-1_inte_bdg"/>
    <property type="match status" value="1"/>
</dbReference>
<dbReference type="EMBL" id="KZ348301">
    <property type="protein sequence ID" value="PIO66384.1"/>
    <property type="molecule type" value="Genomic_DNA"/>
</dbReference>
<organism evidence="1 2">
    <name type="scientific">Teladorsagia circumcincta</name>
    <name type="common">Brown stomach worm</name>
    <name type="synonym">Ostertagia circumcincta</name>
    <dbReference type="NCBI Taxonomy" id="45464"/>
    <lineage>
        <taxon>Eukaryota</taxon>
        <taxon>Metazoa</taxon>
        <taxon>Ecdysozoa</taxon>
        <taxon>Nematoda</taxon>
        <taxon>Chromadorea</taxon>
        <taxon>Rhabditida</taxon>
        <taxon>Rhabditina</taxon>
        <taxon>Rhabditomorpha</taxon>
        <taxon>Strongyloidea</taxon>
        <taxon>Trichostrongylidae</taxon>
        <taxon>Teladorsagia</taxon>
    </lineage>
</organism>
<dbReference type="GO" id="GO:0005178">
    <property type="term" value="F:integrin binding"/>
    <property type="evidence" value="ECO:0007669"/>
    <property type="project" value="TreeGrafter"/>
</dbReference>
<protein>
    <recommendedName>
        <fullName evidence="3">PID domain-containing protein</fullName>
    </recommendedName>
</protein>
<evidence type="ECO:0000313" key="1">
    <source>
        <dbReference type="EMBL" id="PIO66384.1"/>
    </source>
</evidence>
<evidence type="ECO:0008006" key="3">
    <source>
        <dbReference type="Google" id="ProtNLM"/>
    </source>
</evidence>
<dbReference type="Proteomes" id="UP000230423">
    <property type="component" value="Unassembled WGS sequence"/>
</dbReference>
<dbReference type="GO" id="GO:0071944">
    <property type="term" value="C:cell periphery"/>
    <property type="evidence" value="ECO:0007669"/>
    <property type="project" value="TreeGrafter"/>
</dbReference>
<name>A0A2G9U864_TELCI</name>